<evidence type="ECO:0008006" key="4">
    <source>
        <dbReference type="Google" id="ProtNLM"/>
    </source>
</evidence>
<dbReference type="AlphaFoldDB" id="A0A9X4RGJ1"/>
<organism evidence="2 3">
    <name type="scientific">Pseudanabaena catenata USMAC16</name>
    <dbReference type="NCBI Taxonomy" id="1855837"/>
    <lineage>
        <taxon>Bacteria</taxon>
        <taxon>Bacillati</taxon>
        <taxon>Cyanobacteriota</taxon>
        <taxon>Cyanophyceae</taxon>
        <taxon>Pseudanabaenales</taxon>
        <taxon>Pseudanabaenaceae</taxon>
        <taxon>Pseudanabaena</taxon>
    </lineage>
</organism>
<name>A0A9X4RGJ1_9CYAN</name>
<gene>
    <name evidence="2" type="ORF">FEV09_02365</name>
</gene>
<reference evidence="2" key="1">
    <citation type="submission" date="2019-05" db="EMBL/GenBank/DDBJ databases">
        <title>Whole genome sequencing of Pseudanabaena catenata USMAC16.</title>
        <authorList>
            <person name="Khan Z."/>
            <person name="Omar W.M."/>
            <person name="Convey P."/>
            <person name="Merican F."/>
            <person name="Najimudin N."/>
        </authorList>
    </citation>
    <scope>NUCLEOTIDE SEQUENCE</scope>
    <source>
        <strain evidence="2">USMAC16</strain>
    </source>
</reference>
<feature type="compositionally biased region" description="Low complexity" evidence="1">
    <location>
        <begin position="145"/>
        <end position="158"/>
    </location>
</feature>
<dbReference type="Proteomes" id="UP001152872">
    <property type="component" value="Unassembled WGS sequence"/>
</dbReference>
<evidence type="ECO:0000256" key="1">
    <source>
        <dbReference type="SAM" id="MobiDB-lite"/>
    </source>
</evidence>
<accession>A0A9X4RGJ1</accession>
<dbReference type="EMBL" id="VBTY01000010">
    <property type="protein sequence ID" value="MDG3493392.1"/>
    <property type="molecule type" value="Genomic_DNA"/>
</dbReference>
<evidence type="ECO:0000313" key="3">
    <source>
        <dbReference type="Proteomes" id="UP001152872"/>
    </source>
</evidence>
<keyword evidence="3" id="KW-1185">Reference proteome</keyword>
<evidence type="ECO:0000313" key="2">
    <source>
        <dbReference type="EMBL" id="MDG3493392.1"/>
    </source>
</evidence>
<feature type="region of interest" description="Disordered" evidence="1">
    <location>
        <begin position="138"/>
        <end position="163"/>
    </location>
</feature>
<dbReference type="RefSeq" id="WP_009625433.1">
    <property type="nucleotide sequence ID" value="NZ_VBTY01000010.1"/>
</dbReference>
<protein>
    <recommendedName>
        <fullName evidence="4">DnaD domain-containing protein</fullName>
    </recommendedName>
</protein>
<proteinExistence type="predicted"/>
<sequence length="227" mass="25814">MEIAIALLQHYSFDLGGYTINDLTRAWGNFRPEWVRQAVIESLFQGRYKAVSVNQILHLWERKGEPNCRYNREFERLVCGDVAVIYEDRIFYTPPRTANREAAISEIPPFKTTEASAEPMPFPRRSMLGAVKIQPTTQSAPIAEPNPLRYPSRLSSPSGTSEPAKVYPVIAESEYSEVYRSAYENMTLLAETSLFVDKLRSMCGDRTFLNIAENLPDSNEVKVPIEN</sequence>
<comment type="caution">
    <text evidence="2">The sequence shown here is derived from an EMBL/GenBank/DDBJ whole genome shotgun (WGS) entry which is preliminary data.</text>
</comment>